<keyword evidence="9" id="KW-0677">Repeat</keyword>
<dbReference type="Gene3D" id="3.80.10.10">
    <property type="entry name" value="Ribonuclease Inhibitor"/>
    <property type="match status" value="1"/>
</dbReference>
<evidence type="ECO:0000256" key="13">
    <source>
        <dbReference type="ARBA" id="ARBA00023136"/>
    </source>
</evidence>
<dbReference type="GO" id="GO:0030154">
    <property type="term" value="P:cell differentiation"/>
    <property type="evidence" value="ECO:0007669"/>
    <property type="project" value="UniProtKB-KW"/>
</dbReference>
<evidence type="ECO:0000256" key="1">
    <source>
        <dbReference type="ARBA" id="ARBA00004202"/>
    </source>
</evidence>
<feature type="non-terminal residue" evidence="16">
    <location>
        <position position="1327"/>
    </location>
</feature>
<gene>
    <name evidence="16" type="ORF">IscW_ISCW019590</name>
</gene>
<dbReference type="PaxDb" id="6945-B7PV81"/>
<dbReference type="EMBL" id="ABJB010726552">
    <property type="status" value="NOT_ANNOTATED_CDS"/>
    <property type="molecule type" value="Genomic_DNA"/>
</dbReference>
<feature type="domain" description="PDZ" evidence="15">
    <location>
        <begin position="853"/>
        <end position="912"/>
    </location>
</feature>
<protein>
    <submittedName>
        <fullName evidence="16 17">Leucine rich domain-containing protein, putative</fullName>
        <ecNumber evidence="16">3.1.3.16</ecNumber>
    </submittedName>
</protein>
<dbReference type="Proteomes" id="UP000001555">
    <property type="component" value="Unassembled WGS sequence"/>
</dbReference>
<evidence type="ECO:0000313" key="17">
    <source>
        <dbReference type="EnsemblMetazoa" id="ISCW019590-PA"/>
    </source>
</evidence>
<dbReference type="VEuPathDB" id="VectorBase:ISCP_036214"/>
<dbReference type="CDD" id="cd06702">
    <property type="entry name" value="PDZ3_Scribble-like"/>
    <property type="match status" value="1"/>
</dbReference>
<dbReference type="InterPro" id="IPR055414">
    <property type="entry name" value="LRR_R13L4/SHOC2-like"/>
</dbReference>
<dbReference type="InterPro" id="IPR032675">
    <property type="entry name" value="LRR_dom_sf"/>
</dbReference>
<keyword evidence="13" id="KW-0472">Membrane</keyword>
<dbReference type="EMBL" id="ABJB010358899">
    <property type="status" value="NOT_ANNOTATED_CDS"/>
    <property type="molecule type" value="Genomic_DNA"/>
</dbReference>
<keyword evidence="8" id="KW-0433">Leucine-rich repeat</keyword>
<dbReference type="VEuPathDB" id="VectorBase:ISCI019590"/>
<feature type="compositionally biased region" description="Basic and acidic residues" evidence="14">
    <location>
        <begin position="465"/>
        <end position="474"/>
    </location>
</feature>
<dbReference type="FunFam" id="2.30.42.10:FF:000064">
    <property type="entry name" value="protein lap4 isoform X1"/>
    <property type="match status" value="1"/>
</dbReference>
<dbReference type="EMBL" id="ABJB010838684">
    <property type="status" value="NOT_ANNOTATED_CDS"/>
    <property type="molecule type" value="Genomic_DNA"/>
</dbReference>
<dbReference type="InterPro" id="IPR050614">
    <property type="entry name" value="Synaptic_Scaffolding_LAP-MAGUK"/>
</dbReference>
<evidence type="ECO:0000313" key="18">
    <source>
        <dbReference type="Proteomes" id="UP000001555"/>
    </source>
</evidence>
<feature type="compositionally biased region" description="Low complexity" evidence="14">
    <location>
        <begin position="475"/>
        <end position="492"/>
    </location>
</feature>
<evidence type="ECO:0007829" key="19">
    <source>
        <dbReference type="PeptideAtlas" id="B7PV81"/>
    </source>
</evidence>
<dbReference type="GO" id="GO:0014069">
    <property type="term" value="C:postsynaptic density"/>
    <property type="evidence" value="ECO:0000318"/>
    <property type="project" value="GO_Central"/>
</dbReference>
<keyword evidence="19" id="KW-1267">Proteomics identification</keyword>
<dbReference type="GO" id="GO:0016323">
    <property type="term" value="C:basolateral plasma membrane"/>
    <property type="evidence" value="ECO:0000318"/>
    <property type="project" value="GO_Central"/>
</dbReference>
<evidence type="ECO:0000256" key="7">
    <source>
        <dbReference type="ARBA" id="ARBA00022553"/>
    </source>
</evidence>
<feature type="domain" description="PDZ" evidence="15">
    <location>
        <begin position="1231"/>
        <end position="1319"/>
    </location>
</feature>
<dbReference type="PANTHER" id="PTHR23119">
    <property type="entry name" value="DISCS LARGE"/>
    <property type="match status" value="1"/>
</dbReference>
<dbReference type="GO" id="GO:0019901">
    <property type="term" value="F:protein kinase binding"/>
    <property type="evidence" value="ECO:0000318"/>
    <property type="project" value="GO_Central"/>
</dbReference>
<name>B7PV81_IXOSC</name>
<dbReference type="SMART" id="SM00364">
    <property type="entry name" value="LRR_BAC"/>
    <property type="match status" value="9"/>
</dbReference>
<dbReference type="GO" id="GO:0005737">
    <property type="term" value="C:cytoplasm"/>
    <property type="evidence" value="ECO:0007669"/>
    <property type="project" value="UniProtKB-SubCell"/>
</dbReference>
<dbReference type="VEuPathDB" id="VectorBase:ISCW019590"/>
<evidence type="ECO:0000256" key="8">
    <source>
        <dbReference type="ARBA" id="ARBA00022614"/>
    </source>
</evidence>
<feature type="compositionally biased region" description="Basic residues" evidence="14">
    <location>
        <begin position="522"/>
        <end position="539"/>
    </location>
</feature>
<evidence type="ECO:0000256" key="9">
    <source>
        <dbReference type="ARBA" id="ARBA00022737"/>
    </source>
</evidence>
<evidence type="ECO:0000256" key="3">
    <source>
        <dbReference type="ARBA" id="ARBA00004496"/>
    </source>
</evidence>
<dbReference type="FunFam" id="3.80.10.10:FF:000338">
    <property type="entry name" value="protein scribble homolog isoform X12"/>
    <property type="match status" value="1"/>
</dbReference>
<evidence type="ECO:0000256" key="14">
    <source>
        <dbReference type="SAM" id="MobiDB-lite"/>
    </source>
</evidence>
<dbReference type="PANTHER" id="PTHR23119:SF44">
    <property type="entry name" value="PROTEIN LAP4"/>
    <property type="match status" value="1"/>
</dbReference>
<feature type="compositionally biased region" description="Low complexity" evidence="14">
    <location>
        <begin position="409"/>
        <end position="422"/>
    </location>
</feature>
<dbReference type="HOGENOM" id="CLU_000288_18_20_1"/>
<dbReference type="EMBL" id="ABJB010295897">
    <property type="status" value="NOT_ANNOTATED_CDS"/>
    <property type="molecule type" value="Genomic_DNA"/>
</dbReference>
<dbReference type="InterPro" id="IPR003591">
    <property type="entry name" value="Leu-rich_rpt_typical-subtyp"/>
</dbReference>
<organism>
    <name type="scientific">Ixodes scapularis</name>
    <name type="common">Black-legged tick</name>
    <name type="synonym">Deer tick</name>
    <dbReference type="NCBI Taxonomy" id="6945"/>
    <lineage>
        <taxon>Eukaryota</taxon>
        <taxon>Metazoa</taxon>
        <taxon>Ecdysozoa</taxon>
        <taxon>Arthropoda</taxon>
        <taxon>Chelicerata</taxon>
        <taxon>Arachnida</taxon>
        <taxon>Acari</taxon>
        <taxon>Parasitiformes</taxon>
        <taxon>Ixodida</taxon>
        <taxon>Ixodoidea</taxon>
        <taxon>Ixodidae</taxon>
        <taxon>Ixodinae</taxon>
        <taxon>Ixodes</taxon>
    </lineage>
</organism>
<dbReference type="SMART" id="SM00228">
    <property type="entry name" value="PDZ"/>
    <property type="match status" value="4"/>
</dbReference>
<dbReference type="CDD" id="cd06701">
    <property type="entry name" value="PDZ4_Scribble-like"/>
    <property type="match status" value="1"/>
</dbReference>
<evidence type="ECO:0000313" key="16">
    <source>
        <dbReference type="EMBL" id="EEC10503.1"/>
    </source>
</evidence>
<feature type="non-terminal residue" evidence="16">
    <location>
        <position position="1"/>
    </location>
</feature>
<keyword evidence="4" id="KW-0217">Developmental protein</keyword>
<evidence type="ECO:0000256" key="11">
    <source>
        <dbReference type="ARBA" id="ARBA00022949"/>
    </source>
</evidence>
<dbReference type="GO" id="GO:0098887">
    <property type="term" value="P:neurotransmitter receptor transport, endosome to postsynaptic membrane"/>
    <property type="evidence" value="ECO:0000318"/>
    <property type="project" value="GO_Central"/>
</dbReference>
<dbReference type="EMBL" id="ABJB011049204">
    <property type="status" value="NOT_ANNOTATED_CDS"/>
    <property type="molecule type" value="Genomic_DNA"/>
</dbReference>
<dbReference type="OrthoDB" id="2187496at2759"/>
<dbReference type="FunFam" id="2.30.42.10:FF:000041">
    <property type="entry name" value="protein scribble homolog isoform X1"/>
    <property type="match status" value="1"/>
</dbReference>
<evidence type="ECO:0000256" key="6">
    <source>
        <dbReference type="ARBA" id="ARBA00022490"/>
    </source>
</evidence>
<dbReference type="FunFam" id="2.30.42.10:FF:000444">
    <property type="match status" value="1"/>
</dbReference>
<dbReference type="GO" id="GO:0004722">
    <property type="term" value="F:protein serine/threonine phosphatase activity"/>
    <property type="evidence" value="ECO:0007669"/>
    <property type="project" value="UniProtKB-EC"/>
</dbReference>
<evidence type="ECO:0000256" key="2">
    <source>
        <dbReference type="ARBA" id="ARBA00004282"/>
    </source>
</evidence>
<dbReference type="SUPFAM" id="SSF50156">
    <property type="entry name" value="PDZ domain-like"/>
    <property type="match status" value="4"/>
</dbReference>
<dbReference type="InterPro" id="IPR001611">
    <property type="entry name" value="Leu-rich_rpt"/>
</dbReference>
<dbReference type="Gene3D" id="2.30.42.10">
    <property type="match status" value="4"/>
</dbReference>
<dbReference type="SMART" id="SM00369">
    <property type="entry name" value="LRR_TYP"/>
    <property type="match status" value="12"/>
</dbReference>
<comment type="subcellular location">
    <subcellularLocation>
        <location evidence="2">Cell junction</location>
    </subcellularLocation>
    <subcellularLocation>
        <location evidence="1">Cell membrane</location>
        <topology evidence="1">Peripheral membrane protein</topology>
    </subcellularLocation>
    <subcellularLocation>
        <location evidence="3">Cytoplasm</location>
    </subcellularLocation>
</comment>
<dbReference type="Pfam" id="PF00595">
    <property type="entry name" value="PDZ"/>
    <property type="match status" value="4"/>
</dbReference>
<dbReference type="GO" id="GO:0045197">
    <property type="term" value="P:establishment or maintenance of epithelial cell apical/basal polarity"/>
    <property type="evidence" value="ECO:0000318"/>
    <property type="project" value="GO_Central"/>
</dbReference>
<dbReference type="SUPFAM" id="SSF52058">
    <property type="entry name" value="L domain-like"/>
    <property type="match status" value="1"/>
</dbReference>
<feature type="compositionally biased region" description="Basic and acidic residues" evidence="14">
    <location>
        <begin position="440"/>
        <end position="449"/>
    </location>
</feature>
<dbReference type="EMBL" id="DS798279">
    <property type="protein sequence ID" value="EEC10503.1"/>
    <property type="molecule type" value="Genomic_DNA"/>
</dbReference>
<dbReference type="FunFam" id="2.30.42.10:FF:000074">
    <property type="entry name" value="protein scribble homolog isoform X2"/>
    <property type="match status" value="1"/>
</dbReference>
<accession>B7PV81</accession>
<reference evidence="17" key="2">
    <citation type="submission" date="2020-05" db="UniProtKB">
        <authorList>
            <consortium name="EnsemblMetazoa"/>
        </authorList>
    </citation>
    <scope>IDENTIFICATION</scope>
    <source>
        <strain evidence="17">wikel</strain>
    </source>
</reference>
<keyword evidence="10" id="KW-0221">Differentiation</keyword>
<dbReference type="GO" id="GO:0043113">
    <property type="term" value="P:receptor clustering"/>
    <property type="evidence" value="ECO:0000318"/>
    <property type="project" value="GO_Central"/>
</dbReference>
<dbReference type="Pfam" id="PF23598">
    <property type="entry name" value="LRR_14"/>
    <property type="match status" value="1"/>
</dbReference>
<feature type="region of interest" description="Disordered" evidence="14">
    <location>
        <begin position="917"/>
        <end position="942"/>
    </location>
</feature>
<evidence type="ECO:0000256" key="10">
    <source>
        <dbReference type="ARBA" id="ARBA00022782"/>
    </source>
</evidence>
<keyword evidence="18" id="KW-1185">Reference proteome</keyword>
<feature type="region of interest" description="Disordered" evidence="14">
    <location>
        <begin position="966"/>
        <end position="1024"/>
    </location>
</feature>
<feature type="domain" description="PDZ" evidence="15">
    <location>
        <begin position="1134"/>
        <end position="1224"/>
    </location>
</feature>
<dbReference type="STRING" id="6945.B7PV81"/>
<dbReference type="InterPro" id="IPR001478">
    <property type="entry name" value="PDZ"/>
</dbReference>
<keyword evidence="6" id="KW-0963">Cytoplasm</keyword>
<evidence type="ECO:0000256" key="5">
    <source>
        <dbReference type="ARBA" id="ARBA00022475"/>
    </source>
</evidence>
<dbReference type="EMBL" id="ABJB010920046">
    <property type="status" value="NOT_ANNOTATED_CDS"/>
    <property type="molecule type" value="Genomic_DNA"/>
</dbReference>
<sequence>VQEIPENIKYLKSLQSADFSSNPLSKLPAGFVQLRSLTVLGLNDVSLTQLPHDFGGLSNLMSLELRENYLKGLPLSFAFLVKLERLDLGSNDFEELPVVIGQLSSLQELWLDSNELSTLPKEIGQLRRLMCLDVSENKLSSLPDELCDLESLTDLHLSQNYLEVLPEEMGRLRKLTIFKVDQNRLGSLPASIGDCESLQELILTDNLLTELPESVGQLVNLTNLNADCNQLSELPPQIGQLARLGVLSLRENCLQKLPPETGTLRRLHVLDVSGNRLQHLPLTVTALNLKALWLAKNQSQPMLKFQTDLDETTGDKVLTCFLLPQQDDHTESMGERATEQDSRLSWDQKVENRSSAVKFVEEAVEEKPDLEFVRHDTPHPRELKARHQKFVQKAKNIDGHAVGFRPHRSSTGSVQSTSSTETAPENSEGPVGCVLTPADGDQHRPRSVSDAETDGTAAVTEDEDLRQQEEEHVGNARNGGMAAGRTGSSSESSSDEEGEKKGDDKHVGFTHDGSEDSADRHNRLHRRDTPHHLKNKRVHVTSCREDQEKVRFVRSQRQSIKRVNHKPICPSVTKLINQINQFSEMRYLEETASQNHFPIHPAQPIRLIDSNVLCAGSASAEMVEERIKIVVERNSMGLGLSVAGGKNSTPFKGDDEGIFISKVTEGGPAERSGLRVGDKILSVNSLSVIDIDHYEAVNALKAAGNRLTMVIARETQRPPSSLAGCQGELELFVYFEPRRKKAKTCLARGASDFLQNQVPPVKSPLQQALSEPLGAAAALGPRGDGRDAPTRQGGPKHRPPPVGGPQGLCVPSLPSEGDQLSTHETIIWDIIVVPLCVVRGHRFENPCPTPLQGIYISRVAEGGAAARDGKLRVGDRVLSINGIDMDGVRHDQAVAMLTGLERFVRLVVQREEVVLRDPSAATAGRTSASSPPGTAAPAASRPLGGSLYSSSSYMANRPSYLGGYRRPGVSPSAASTGAEEATADRRSAGATPYSFPSARRDPPLPNVATSDLPTEPIYANSGDHVNAASNVGTFSSFRPARTMPPGVHVSPRRRVSSRFAMAAALVVGRRLKGPLVTVTIQQPNPYAPLAAEFPAAPKTLGRTTEVITRTTLTETTTTRVTNNVLSLTPGSEEDVVLVKAGGPLGLSIIGGTDHPCHPFGADEPGVFISKIVPDGAAGHCARLRVGDRLLKVNGVDVTKVSHQEAVLALLDPSYQVVLTVRHDPLPVGWQELVIQREPGEKLGMNIKGGIQGHSGNPSDPSDESIFISKINSSGAASRDGRLRPGMRIVEVNGRSLLGTTHQEAVNILRTAGDTIHLVLCDGYNASS</sequence>
<reference evidence="16 18" key="1">
    <citation type="submission" date="2008-03" db="EMBL/GenBank/DDBJ databases">
        <title>Annotation of Ixodes scapularis.</title>
        <authorList>
            <consortium name="Ixodes scapularis Genome Project Consortium"/>
            <person name="Caler E."/>
            <person name="Hannick L.I."/>
            <person name="Bidwell S."/>
            <person name="Joardar V."/>
            <person name="Thiagarajan M."/>
            <person name="Amedeo P."/>
            <person name="Galinsky K.J."/>
            <person name="Schobel S."/>
            <person name="Inman J."/>
            <person name="Hostetler J."/>
            <person name="Miller J."/>
            <person name="Hammond M."/>
            <person name="Megy K."/>
            <person name="Lawson D."/>
            <person name="Kodira C."/>
            <person name="Sutton G."/>
            <person name="Meyer J."/>
            <person name="Hill C.A."/>
            <person name="Birren B."/>
            <person name="Nene V."/>
            <person name="Collins F."/>
            <person name="Alarcon-Chaidez F."/>
            <person name="Wikel S."/>
            <person name="Strausberg R."/>
        </authorList>
    </citation>
    <scope>NUCLEOTIDE SEQUENCE [LARGE SCALE GENOMIC DNA]</scope>
    <source>
        <strain evidence="18">Wikel</strain>
        <strain evidence="16">Wikel colony</strain>
    </source>
</reference>
<evidence type="ECO:0000259" key="15">
    <source>
        <dbReference type="PROSITE" id="PS50106"/>
    </source>
</evidence>
<dbReference type="CDD" id="cd06704">
    <property type="entry name" value="PDZ1_Scribble-like"/>
    <property type="match status" value="1"/>
</dbReference>
<dbReference type="InterPro" id="IPR036034">
    <property type="entry name" value="PDZ_sf"/>
</dbReference>
<dbReference type="EC" id="3.1.3.16" evidence="16"/>
<feature type="region of interest" description="Disordered" evidence="14">
    <location>
        <begin position="776"/>
        <end position="815"/>
    </location>
</feature>
<evidence type="ECO:0000256" key="12">
    <source>
        <dbReference type="ARBA" id="ARBA00023054"/>
    </source>
</evidence>
<proteinExistence type="evidence at protein level"/>
<keyword evidence="5" id="KW-1003">Cell membrane</keyword>
<dbReference type="GO" id="GO:0098609">
    <property type="term" value="P:cell-cell adhesion"/>
    <property type="evidence" value="ECO:0000318"/>
    <property type="project" value="GO_Central"/>
</dbReference>
<feature type="compositionally biased region" description="Basic and acidic residues" evidence="14">
    <location>
        <begin position="498"/>
        <end position="521"/>
    </location>
</feature>
<feature type="domain" description="PDZ" evidence="15">
    <location>
        <begin position="628"/>
        <end position="715"/>
    </location>
</feature>
<keyword evidence="16" id="KW-0378">Hydrolase</keyword>
<dbReference type="PROSITE" id="PS51450">
    <property type="entry name" value="LRR"/>
    <property type="match status" value="2"/>
</dbReference>
<keyword evidence="12" id="KW-0175">Coiled coil</keyword>
<dbReference type="GO" id="GO:0005912">
    <property type="term" value="C:adherens junction"/>
    <property type="evidence" value="ECO:0000318"/>
    <property type="project" value="GO_Central"/>
</dbReference>
<dbReference type="PROSITE" id="PS50106">
    <property type="entry name" value="PDZ"/>
    <property type="match status" value="4"/>
</dbReference>
<keyword evidence="7" id="KW-0597">Phosphoprotein</keyword>
<keyword evidence="11" id="KW-0965">Cell junction</keyword>
<evidence type="ECO:0000256" key="4">
    <source>
        <dbReference type="ARBA" id="ARBA00022473"/>
    </source>
</evidence>
<dbReference type="FunCoup" id="B7PV81">
    <property type="interactions" value="611"/>
</dbReference>
<feature type="region of interest" description="Disordered" evidence="14">
    <location>
        <begin position="397"/>
        <end position="540"/>
    </location>
</feature>
<dbReference type="EnsemblMetazoa" id="ISCW019590-RA">
    <property type="protein sequence ID" value="ISCW019590-PA"/>
    <property type="gene ID" value="ISCW019590"/>
</dbReference>